<dbReference type="SUPFAM" id="SSF52540">
    <property type="entry name" value="P-loop containing nucleoside triphosphate hydrolases"/>
    <property type="match status" value="1"/>
</dbReference>
<dbReference type="AlphaFoldDB" id="A0A7C9F807"/>
<reference evidence="1 2" key="1">
    <citation type="submission" date="2019-10" db="EMBL/GenBank/DDBJ databases">
        <title>Draft Genome Sequence of Cytophagaceae sp. SJW1-29.</title>
        <authorList>
            <person name="Choi A."/>
        </authorList>
    </citation>
    <scope>NUCLEOTIDE SEQUENCE [LARGE SCALE GENOMIC DNA]</scope>
    <source>
        <strain evidence="1 2">SJW1-29</strain>
    </source>
</reference>
<accession>A0A7C9F807</accession>
<sequence>MLSGVSTRQHTNNFVVVSTHDLELAEYLKTSFGLYHFTEVIENDQITFDYKLKPGSLTTTNAIRILALNGYPDELVEEAFRLSEEIKREKERKFHQ</sequence>
<keyword evidence="2" id="KW-1185">Reference proteome</keyword>
<dbReference type="Proteomes" id="UP000479293">
    <property type="component" value="Unassembled WGS sequence"/>
</dbReference>
<evidence type="ECO:0000313" key="1">
    <source>
        <dbReference type="EMBL" id="MPR35906.1"/>
    </source>
</evidence>
<gene>
    <name evidence="1" type="ORF">GBK04_21770</name>
</gene>
<organism evidence="1 2">
    <name type="scientific">Salmonirosea aquatica</name>
    <dbReference type="NCBI Taxonomy" id="2654236"/>
    <lineage>
        <taxon>Bacteria</taxon>
        <taxon>Pseudomonadati</taxon>
        <taxon>Bacteroidota</taxon>
        <taxon>Cytophagia</taxon>
        <taxon>Cytophagales</taxon>
        <taxon>Spirosomataceae</taxon>
        <taxon>Salmonirosea</taxon>
    </lineage>
</organism>
<proteinExistence type="predicted"/>
<evidence type="ECO:0008006" key="3">
    <source>
        <dbReference type="Google" id="ProtNLM"/>
    </source>
</evidence>
<name>A0A7C9F807_9BACT</name>
<protein>
    <recommendedName>
        <fullName evidence="3">DNA mismatch repair proteins mutS family domain-containing protein</fullName>
    </recommendedName>
</protein>
<dbReference type="EMBL" id="WHLY01000002">
    <property type="protein sequence ID" value="MPR35906.1"/>
    <property type="molecule type" value="Genomic_DNA"/>
</dbReference>
<dbReference type="Gene3D" id="3.40.50.300">
    <property type="entry name" value="P-loop containing nucleotide triphosphate hydrolases"/>
    <property type="match status" value="1"/>
</dbReference>
<dbReference type="RefSeq" id="WP_152763362.1">
    <property type="nucleotide sequence ID" value="NZ_WHLY01000002.1"/>
</dbReference>
<dbReference type="InterPro" id="IPR027417">
    <property type="entry name" value="P-loop_NTPase"/>
</dbReference>
<evidence type="ECO:0000313" key="2">
    <source>
        <dbReference type="Proteomes" id="UP000479293"/>
    </source>
</evidence>
<comment type="caution">
    <text evidence="1">The sequence shown here is derived from an EMBL/GenBank/DDBJ whole genome shotgun (WGS) entry which is preliminary data.</text>
</comment>